<evidence type="ECO:0000313" key="1">
    <source>
        <dbReference type="EMBL" id="CRK95683.1"/>
    </source>
</evidence>
<keyword evidence="2" id="KW-1185">Reference proteome</keyword>
<dbReference type="EMBL" id="CVRI01000042">
    <property type="protein sequence ID" value="CRK95683.1"/>
    <property type="molecule type" value="Genomic_DNA"/>
</dbReference>
<protein>
    <submittedName>
        <fullName evidence="1">CLUMA_CG009141, isoform A</fullName>
    </submittedName>
</protein>
<name>A0A1J1I664_9DIPT</name>
<reference evidence="1 2" key="1">
    <citation type="submission" date="2015-04" db="EMBL/GenBank/DDBJ databases">
        <authorList>
            <person name="Syromyatnikov M.Y."/>
            <person name="Popov V.N."/>
        </authorList>
    </citation>
    <scope>NUCLEOTIDE SEQUENCE [LARGE SCALE GENOMIC DNA]</scope>
</reference>
<evidence type="ECO:0000313" key="2">
    <source>
        <dbReference type="Proteomes" id="UP000183832"/>
    </source>
</evidence>
<proteinExistence type="predicted"/>
<accession>A0A1J1I664</accession>
<dbReference type="AlphaFoldDB" id="A0A1J1I664"/>
<gene>
    <name evidence="1" type="ORF">CLUMA_CG009141</name>
</gene>
<dbReference type="Proteomes" id="UP000183832">
    <property type="component" value="Unassembled WGS sequence"/>
</dbReference>
<organism evidence="1 2">
    <name type="scientific">Clunio marinus</name>
    <dbReference type="NCBI Taxonomy" id="568069"/>
    <lineage>
        <taxon>Eukaryota</taxon>
        <taxon>Metazoa</taxon>
        <taxon>Ecdysozoa</taxon>
        <taxon>Arthropoda</taxon>
        <taxon>Hexapoda</taxon>
        <taxon>Insecta</taxon>
        <taxon>Pterygota</taxon>
        <taxon>Neoptera</taxon>
        <taxon>Endopterygota</taxon>
        <taxon>Diptera</taxon>
        <taxon>Nematocera</taxon>
        <taxon>Chironomoidea</taxon>
        <taxon>Chironomidae</taxon>
        <taxon>Clunio</taxon>
    </lineage>
</organism>
<sequence>MDKEMTLAPSGFIFPFNPTYAIEYDLLYIRIVFIFEFGKYPIKIRHQLISMVLAMKVFNLNTGKPVIIIKIRKEKKRNKREIRIAMKETVFPHQIDIRNHSESQGFEEKCDSN</sequence>